<dbReference type="InterPro" id="IPR050486">
    <property type="entry name" value="Mannose-1P_guanyltransferase"/>
</dbReference>
<reference evidence="5" key="1">
    <citation type="submission" date="2013-12" db="EMBL/GenBank/DDBJ databases">
        <authorList>
            <person name="Aslett M."/>
        </authorList>
    </citation>
    <scope>NUCLEOTIDE SEQUENCE [LARGE SCALE GENOMIC DNA]</scope>
    <source>
        <strain evidence="5">Lindley</strain>
    </source>
</reference>
<evidence type="ECO:0000256" key="2">
    <source>
        <dbReference type="ARBA" id="ARBA00022679"/>
    </source>
</evidence>
<sequence>MTTTPTTPQQQKCILKAVVLVGGAQKGTRFRPLSLQLPKPLFPVAGVPLIEHHISQLCEQLEQLTEIFIVGFYPTEQFADFVSDCERKYPRVPIRYLQERCPLGTAGGLLQHKSILIENQPPVALFVLNADVCGEFPFTEMVQELDRKKDAKCLILTTEATREQSVNYGSFFILCNVGIKRTQKSLLIPPILNACKTFVSTQISCGVYLLRGDSFCAILEQAANVAKERGLNTGSPTMQLHQSDQIWFEKDVFPQMTSDGVLFALHTNRWWSQTKTAGAVLYANRHYLGLYRARCPEKLAANSLCEIVGDVYIDPTATIDPSAKIGPNVSIGPKAQIKAGVRVRESIVLQESILDKYCCVLHSVIGWRSYIGAWARVEGSPTSPNPNVPFAKLDNKPLFNIDGRLNPSLTILGSDVNVPRETVILNTVVLPYKDLSANYKNQIIL</sequence>
<dbReference type="InterPro" id="IPR029044">
    <property type="entry name" value="Nucleotide-diphossugar_trans"/>
</dbReference>
<dbReference type="Gene3D" id="3.90.550.10">
    <property type="entry name" value="Spore Coat Polysaccharide Biosynthesis Protein SpsA, Chain A"/>
    <property type="match status" value="1"/>
</dbReference>
<keyword evidence="2" id="KW-0808">Transferase</keyword>
<accession>A0A183C7I0</accession>
<dbReference type="PROSITE" id="PS00101">
    <property type="entry name" value="HEXAPEP_TRANSFERASES"/>
    <property type="match status" value="1"/>
</dbReference>
<dbReference type="InterPro" id="IPR011004">
    <property type="entry name" value="Trimer_LpxA-like_sf"/>
</dbReference>
<reference evidence="6" key="3">
    <citation type="submission" date="2016-06" db="UniProtKB">
        <authorList>
            <consortium name="WormBaseParasite"/>
        </authorList>
    </citation>
    <scope>IDENTIFICATION</scope>
</reference>
<proteinExistence type="inferred from homology"/>
<evidence type="ECO:0000259" key="4">
    <source>
        <dbReference type="Pfam" id="PF25087"/>
    </source>
</evidence>
<dbReference type="Gene3D" id="2.160.10.10">
    <property type="entry name" value="Hexapeptide repeat proteins"/>
    <property type="match status" value="1"/>
</dbReference>
<protein>
    <submittedName>
        <fullName evidence="6">NTP_transferase domain-containing protein</fullName>
    </submittedName>
</protein>
<dbReference type="SUPFAM" id="SSF51161">
    <property type="entry name" value="Trimeric LpxA-like enzymes"/>
    <property type="match status" value="1"/>
</dbReference>
<name>A0A183C7I0_GLOPA</name>
<evidence type="ECO:0000256" key="1">
    <source>
        <dbReference type="ARBA" id="ARBA00007274"/>
    </source>
</evidence>
<dbReference type="AlphaFoldDB" id="A0A183C7I0"/>
<evidence type="ECO:0000313" key="6">
    <source>
        <dbReference type="WBParaSite" id="GPLIN_000882600"/>
    </source>
</evidence>
<dbReference type="Pfam" id="PF00483">
    <property type="entry name" value="NTP_transferase"/>
    <property type="match status" value="1"/>
</dbReference>
<comment type="similarity">
    <text evidence="1">Belongs to the transferase hexapeptide repeat family.</text>
</comment>
<dbReference type="InterPro" id="IPR018357">
    <property type="entry name" value="Hexapep_transf_CS"/>
</dbReference>
<dbReference type="Proteomes" id="UP000050741">
    <property type="component" value="Unassembled WGS sequence"/>
</dbReference>
<dbReference type="SUPFAM" id="SSF53448">
    <property type="entry name" value="Nucleotide-diphospho-sugar transferases"/>
    <property type="match status" value="1"/>
</dbReference>
<feature type="domain" description="Mannose-1-phosphate guanyltransferase C-terminal" evidence="4">
    <location>
        <begin position="307"/>
        <end position="444"/>
    </location>
</feature>
<dbReference type="Pfam" id="PF25087">
    <property type="entry name" value="GMPPB_C"/>
    <property type="match status" value="1"/>
</dbReference>
<dbReference type="GO" id="GO:0016740">
    <property type="term" value="F:transferase activity"/>
    <property type="evidence" value="ECO:0007669"/>
    <property type="project" value="UniProtKB-KW"/>
</dbReference>
<evidence type="ECO:0000313" key="5">
    <source>
        <dbReference type="Proteomes" id="UP000050741"/>
    </source>
</evidence>
<dbReference type="WBParaSite" id="GPLIN_000882600">
    <property type="protein sequence ID" value="GPLIN_000882600"/>
    <property type="gene ID" value="GPLIN_000882600"/>
</dbReference>
<dbReference type="PANTHER" id="PTHR22572">
    <property type="entry name" value="SUGAR-1-PHOSPHATE GUANYL TRANSFERASE"/>
    <property type="match status" value="1"/>
</dbReference>
<keyword evidence="5" id="KW-1185">Reference proteome</keyword>
<dbReference type="InterPro" id="IPR056729">
    <property type="entry name" value="GMPPB_C"/>
</dbReference>
<dbReference type="InterPro" id="IPR005835">
    <property type="entry name" value="NTP_transferase_dom"/>
</dbReference>
<organism evidence="5 6">
    <name type="scientific">Globodera pallida</name>
    <name type="common">Potato cyst nematode worm</name>
    <name type="synonym">Heterodera pallida</name>
    <dbReference type="NCBI Taxonomy" id="36090"/>
    <lineage>
        <taxon>Eukaryota</taxon>
        <taxon>Metazoa</taxon>
        <taxon>Ecdysozoa</taxon>
        <taxon>Nematoda</taxon>
        <taxon>Chromadorea</taxon>
        <taxon>Rhabditida</taxon>
        <taxon>Tylenchina</taxon>
        <taxon>Tylenchomorpha</taxon>
        <taxon>Tylenchoidea</taxon>
        <taxon>Heteroderidae</taxon>
        <taxon>Heteroderinae</taxon>
        <taxon>Globodera</taxon>
    </lineage>
</organism>
<evidence type="ECO:0000259" key="3">
    <source>
        <dbReference type="Pfam" id="PF00483"/>
    </source>
</evidence>
<feature type="domain" description="Nucleotidyl transferase" evidence="3">
    <location>
        <begin position="16"/>
        <end position="169"/>
    </location>
</feature>
<reference evidence="5" key="2">
    <citation type="submission" date="2014-05" db="EMBL/GenBank/DDBJ databases">
        <title>The genome and life-stage specific transcriptomes of Globodera pallida elucidate key aspects of plant parasitism by a cyst nematode.</title>
        <authorList>
            <person name="Cotton J.A."/>
            <person name="Lilley C.J."/>
            <person name="Jones L.M."/>
            <person name="Kikuchi T."/>
            <person name="Reid A.J."/>
            <person name="Thorpe P."/>
            <person name="Tsai I.J."/>
            <person name="Beasley H."/>
            <person name="Blok V."/>
            <person name="Cock P.J.A."/>
            <person name="Van den Akker S.E."/>
            <person name="Holroyd N."/>
            <person name="Hunt M."/>
            <person name="Mantelin S."/>
            <person name="Naghra H."/>
            <person name="Pain A."/>
            <person name="Palomares-Rius J.E."/>
            <person name="Zarowiecki M."/>
            <person name="Berriman M."/>
            <person name="Jones J.T."/>
            <person name="Urwin P.E."/>
        </authorList>
    </citation>
    <scope>NUCLEOTIDE SEQUENCE [LARGE SCALE GENOMIC DNA]</scope>
    <source>
        <strain evidence="5">Lindley</strain>
    </source>
</reference>